<dbReference type="Proteomes" id="UP001293593">
    <property type="component" value="Unassembled WGS sequence"/>
</dbReference>
<evidence type="ECO:0000256" key="1">
    <source>
        <dbReference type="SAM" id="MobiDB-lite"/>
    </source>
</evidence>
<organism evidence="2 3">
    <name type="scientific">Acacia crassicarpa</name>
    <name type="common">northern wattle</name>
    <dbReference type="NCBI Taxonomy" id="499986"/>
    <lineage>
        <taxon>Eukaryota</taxon>
        <taxon>Viridiplantae</taxon>
        <taxon>Streptophyta</taxon>
        <taxon>Embryophyta</taxon>
        <taxon>Tracheophyta</taxon>
        <taxon>Spermatophyta</taxon>
        <taxon>Magnoliopsida</taxon>
        <taxon>eudicotyledons</taxon>
        <taxon>Gunneridae</taxon>
        <taxon>Pentapetalae</taxon>
        <taxon>rosids</taxon>
        <taxon>fabids</taxon>
        <taxon>Fabales</taxon>
        <taxon>Fabaceae</taxon>
        <taxon>Caesalpinioideae</taxon>
        <taxon>mimosoid clade</taxon>
        <taxon>Acacieae</taxon>
        <taxon>Acacia</taxon>
    </lineage>
</organism>
<gene>
    <name evidence="2" type="ORF">QN277_023112</name>
</gene>
<dbReference type="AlphaFoldDB" id="A0AAE1MLN5"/>
<sequence length="118" mass="13551">MKCGSAVNMPSSYFGVSENEYDCESEEGIEALVEQQPLRSVPPRSSSKRNRAAKVHNLSEKTLKGTNCLSSFMVMANYQALRVHLENKRKKEDNGERRGEVNSFLLEFFLLFRLLVFW</sequence>
<evidence type="ECO:0000313" key="3">
    <source>
        <dbReference type="Proteomes" id="UP001293593"/>
    </source>
</evidence>
<dbReference type="EMBL" id="JAWXYG010000006">
    <property type="protein sequence ID" value="KAK4270024.1"/>
    <property type="molecule type" value="Genomic_DNA"/>
</dbReference>
<protein>
    <submittedName>
        <fullName evidence="2">Uncharacterized protein</fullName>
    </submittedName>
</protein>
<accession>A0AAE1MLN5</accession>
<name>A0AAE1MLN5_9FABA</name>
<proteinExistence type="predicted"/>
<evidence type="ECO:0000313" key="2">
    <source>
        <dbReference type="EMBL" id="KAK4270024.1"/>
    </source>
</evidence>
<feature type="region of interest" description="Disordered" evidence="1">
    <location>
        <begin position="34"/>
        <end position="55"/>
    </location>
</feature>
<reference evidence="2" key="1">
    <citation type="submission" date="2023-10" db="EMBL/GenBank/DDBJ databases">
        <title>Chromosome-level genome of the transformable northern wattle, Acacia crassicarpa.</title>
        <authorList>
            <person name="Massaro I."/>
            <person name="Sinha N.R."/>
            <person name="Poethig S."/>
            <person name="Leichty A.R."/>
        </authorList>
    </citation>
    <scope>NUCLEOTIDE SEQUENCE</scope>
    <source>
        <strain evidence="2">Acra3RX</strain>
        <tissue evidence="2">Leaf</tissue>
    </source>
</reference>
<keyword evidence="3" id="KW-1185">Reference proteome</keyword>
<comment type="caution">
    <text evidence="2">The sequence shown here is derived from an EMBL/GenBank/DDBJ whole genome shotgun (WGS) entry which is preliminary data.</text>
</comment>